<dbReference type="OrthoDB" id="337735at2759"/>
<dbReference type="EMBL" id="CAMXCT020000203">
    <property type="protein sequence ID" value="CAL1128834.1"/>
    <property type="molecule type" value="Genomic_DNA"/>
</dbReference>
<dbReference type="InterPro" id="IPR036915">
    <property type="entry name" value="Cyclin-like_sf"/>
</dbReference>
<accession>A0A9P1BLA8</accession>
<evidence type="ECO:0000313" key="2">
    <source>
        <dbReference type="EMBL" id="CAL1128834.1"/>
    </source>
</evidence>
<gene>
    <name evidence="1" type="ORF">C1SCF055_LOCUS3770</name>
</gene>
<dbReference type="CDD" id="cd20558">
    <property type="entry name" value="CYCLIN_ScPCL7-like"/>
    <property type="match status" value="1"/>
</dbReference>
<proteinExistence type="predicted"/>
<dbReference type="GO" id="GO:0019901">
    <property type="term" value="F:protein kinase binding"/>
    <property type="evidence" value="ECO:0007669"/>
    <property type="project" value="InterPro"/>
</dbReference>
<reference evidence="1" key="1">
    <citation type="submission" date="2022-10" db="EMBL/GenBank/DDBJ databases">
        <authorList>
            <person name="Chen Y."/>
            <person name="Dougan E. K."/>
            <person name="Chan C."/>
            <person name="Rhodes N."/>
            <person name="Thang M."/>
        </authorList>
    </citation>
    <scope>NUCLEOTIDE SEQUENCE</scope>
</reference>
<dbReference type="InterPro" id="IPR013922">
    <property type="entry name" value="Cyclin_PHO80-like"/>
</dbReference>
<dbReference type="PANTHER" id="PTHR15615">
    <property type="match status" value="1"/>
</dbReference>
<evidence type="ECO:0000313" key="1">
    <source>
        <dbReference type="EMBL" id="CAI3975459.1"/>
    </source>
</evidence>
<sequence>MVGVVCQHFDYFTQGYNQYNYNYNYNPYQKDDWSDWVMVQNVSAEELKKQDSLRLCTAMADIYTALMSVAPGQVRVSRFMSQVEPKISVLDYLKRIDKYFACSESVHVAALVYLDRLVSKNAIDLNPLTIHRLLAAATVVAVKFLDDIYYKNAYYAAVCGLSLKEMNKLEASFISLLGWKLAISEEDYALYCETVRQVLR</sequence>
<evidence type="ECO:0000313" key="3">
    <source>
        <dbReference type="EMBL" id="CAL4762771.1"/>
    </source>
</evidence>
<dbReference type="EMBL" id="CAMXCT030000203">
    <property type="protein sequence ID" value="CAL4762771.1"/>
    <property type="molecule type" value="Genomic_DNA"/>
</dbReference>
<name>A0A9P1BLA8_9DINO</name>
<keyword evidence="4" id="KW-1185">Reference proteome</keyword>
<dbReference type="EMBL" id="CAMXCT010000203">
    <property type="protein sequence ID" value="CAI3975459.1"/>
    <property type="molecule type" value="Genomic_DNA"/>
</dbReference>
<dbReference type="Proteomes" id="UP001152797">
    <property type="component" value="Unassembled WGS sequence"/>
</dbReference>
<evidence type="ECO:0000313" key="4">
    <source>
        <dbReference type="Proteomes" id="UP001152797"/>
    </source>
</evidence>
<dbReference type="PANTHER" id="PTHR15615:SF108">
    <property type="entry name" value="PROTEIN CNPPD1"/>
    <property type="match status" value="1"/>
</dbReference>
<dbReference type="Gene3D" id="1.10.472.10">
    <property type="entry name" value="Cyclin-like"/>
    <property type="match status" value="1"/>
</dbReference>
<organism evidence="1">
    <name type="scientific">Cladocopium goreaui</name>
    <dbReference type="NCBI Taxonomy" id="2562237"/>
    <lineage>
        <taxon>Eukaryota</taxon>
        <taxon>Sar</taxon>
        <taxon>Alveolata</taxon>
        <taxon>Dinophyceae</taxon>
        <taxon>Suessiales</taxon>
        <taxon>Symbiodiniaceae</taxon>
        <taxon>Cladocopium</taxon>
    </lineage>
</organism>
<protein>
    <submittedName>
        <fullName evidence="3">Cyclin</fullName>
    </submittedName>
</protein>
<comment type="caution">
    <text evidence="1">The sequence shown here is derived from an EMBL/GenBank/DDBJ whole genome shotgun (WGS) entry which is preliminary data.</text>
</comment>
<dbReference type="Pfam" id="PF08613">
    <property type="entry name" value="Cyclin"/>
    <property type="match status" value="1"/>
</dbReference>
<dbReference type="SUPFAM" id="SSF47954">
    <property type="entry name" value="Cyclin-like"/>
    <property type="match status" value="1"/>
</dbReference>
<reference evidence="2" key="2">
    <citation type="submission" date="2024-04" db="EMBL/GenBank/DDBJ databases">
        <authorList>
            <person name="Chen Y."/>
            <person name="Shah S."/>
            <person name="Dougan E. K."/>
            <person name="Thang M."/>
            <person name="Chan C."/>
        </authorList>
    </citation>
    <scope>NUCLEOTIDE SEQUENCE [LARGE SCALE GENOMIC DNA]</scope>
</reference>
<dbReference type="AlphaFoldDB" id="A0A9P1BLA8"/>